<organism evidence="1 2">
    <name type="scientific">Violaceomyces palustris</name>
    <dbReference type="NCBI Taxonomy" id="1673888"/>
    <lineage>
        <taxon>Eukaryota</taxon>
        <taxon>Fungi</taxon>
        <taxon>Dikarya</taxon>
        <taxon>Basidiomycota</taxon>
        <taxon>Ustilaginomycotina</taxon>
        <taxon>Ustilaginomycetes</taxon>
        <taxon>Violaceomycetales</taxon>
        <taxon>Violaceomycetaceae</taxon>
        <taxon>Violaceomyces</taxon>
    </lineage>
</organism>
<name>A0ACD0P793_9BASI</name>
<gene>
    <name evidence="1" type="ORF">IE53DRAFT_309345</name>
</gene>
<dbReference type="EMBL" id="KZ819704">
    <property type="protein sequence ID" value="PWN53914.1"/>
    <property type="molecule type" value="Genomic_DNA"/>
</dbReference>
<evidence type="ECO:0000313" key="2">
    <source>
        <dbReference type="Proteomes" id="UP000245626"/>
    </source>
</evidence>
<sequence>MSEDQQDRHMASRRGALNKSSVRKLVNHVLSQSVSQHIAMVASGVGKVFVGEMVEKARAVQAERGESGPLRPHHLYMAHRLYKMERERPGYYPPGTNSGAPGLGKRRRMF</sequence>
<keyword evidence="2" id="KW-1185">Reference proteome</keyword>
<proteinExistence type="predicted"/>
<reference evidence="1 2" key="1">
    <citation type="journal article" date="2018" name="Mol. Biol. Evol.">
        <title>Broad Genomic Sampling Reveals a Smut Pathogenic Ancestry of the Fungal Clade Ustilaginomycotina.</title>
        <authorList>
            <person name="Kijpornyongpan T."/>
            <person name="Mondo S.J."/>
            <person name="Barry K."/>
            <person name="Sandor L."/>
            <person name="Lee J."/>
            <person name="Lipzen A."/>
            <person name="Pangilinan J."/>
            <person name="LaButti K."/>
            <person name="Hainaut M."/>
            <person name="Henrissat B."/>
            <person name="Grigoriev I.V."/>
            <person name="Spatafora J.W."/>
            <person name="Aime M.C."/>
        </authorList>
    </citation>
    <scope>NUCLEOTIDE SEQUENCE [LARGE SCALE GENOMIC DNA]</scope>
    <source>
        <strain evidence="1 2">SA 807</strain>
    </source>
</reference>
<dbReference type="Proteomes" id="UP000245626">
    <property type="component" value="Unassembled WGS sequence"/>
</dbReference>
<accession>A0ACD0P793</accession>
<protein>
    <submittedName>
        <fullName evidence="1">TAFII28-domain-containing protein</fullName>
    </submittedName>
</protein>
<evidence type="ECO:0000313" key="1">
    <source>
        <dbReference type="EMBL" id="PWN53914.1"/>
    </source>
</evidence>